<dbReference type="InterPro" id="IPR016187">
    <property type="entry name" value="CTDL_fold"/>
</dbReference>
<sequence length="289" mass="33173">MKAILWWLAIFIVIKISHQQAYDNSFRDFCQKVGGILLEEHIRDTDVATDGDTCKEVNFGVTADNKDDATEMCKKFAPFYLKEVVMKADNTFECTYKPLYVCRVGFTQIHGKCYRIANGKKPVAKKNAAKECKAMDAQVYLHYSREIGDFIDSFFPGLTAIWTNIPDDNLFEITHNSGPNLAIAYKTSKIYKARYGSLVKIPNNHLAMVMCEYIPKATAMSLKVILEVWKPYIHTSVVDGTFTAWRTYNHYLPDLYIHDTTFEQHQVNCKASMKAIMDPENVKLFRSNR</sequence>
<dbReference type="OrthoDB" id="5813760at2759"/>
<evidence type="ECO:0000313" key="3">
    <source>
        <dbReference type="Proteomes" id="UP001152747"/>
    </source>
</evidence>
<dbReference type="SUPFAM" id="SSF56436">
    <property type="entry name" value="C-type lectin-like"/>
    <property type="match status" value="1"/>
</dbReference>
<dbReference type="Proteomes" id="UP001152747">
    <property type="component" value="Unassembled WGS sequence"/>
</dbReference>
<evidence type="ECO:0000313" key="2">
    <source>
        <dbReference type="EMBL" id="CAI5451594.1"/>
    </source>
</evidence>
<feature type="signal peptide" evidence="1">
    <location>
        <begin position="1"/>
        <end position="19"/>
    </location>
</feature>
<name>A0A9P1IV34_9PELO</name>
<dbReference type="PANTHER" id="PTHR47753:SF4">
    <property type="entry name" value="C-TYPE LECTIN DOMAIN-CONTAINING PROTEIN"/>
    <property type="match status" value="1"/>
</dbReference>
<dbReference type="EMBL" id="CANHGI010000005">
    <property type="protein sequence ID" value="CAI5451594.1"/>
    <property type="molecule type" value="Genomic_DNA"/>
</dbReference>
<keyword evidence="1" id="KW-0732">Signal</keyword>
<gene>
    <name evidence="2" type="ORF">CAMP_LOCUS14231</name>
</gene>
<protein>
    <recommendedName>
        <fullName evidence="4">C-type lectin domain-containing protein</fullName>
    </recommendedName>
</protein>
<comment type="caution">
    <text evidence="2">The sequence shown here is derived from an EMBL/GenBank/DDBJ whole genome shotgun (WGS) entry which is preliminary data.</text>
</comment>
<accession>A0A9P1IV34</accession>
<reference evidence="2" key="1">
    <citation type="submission" date="2022-11" db="EMBL/GenBank/DDBJ databases">
        <authorList>
            <person name="Kikuchi T."/>
        </authorList>
    </citation>
    <scope>NUCLEOTIDE SEQUENCE</scope>
    <source>
        <strain evidence="2">PS1010</strain>
    </source>
</reference>
<dbReference type="PANTHER" id="PTHR47753">
    <property type="entry name" value="C-TYPE LECTIN-RELATED"/>
    <property type="match status" value="1"/>
</dbReference>
<evidence type="ECO:0000256" key="1">
    <source>
        <dbReference type="SAM" id="SignalP"/>
    </source>
</evidence>
<organism evidence="2 3">
    <name type="scientific">Caenorhabditis angaria</name>
    <dbReference type="NCBI Taxonomy" id="860376"/>
    <lineage>
        <taxon>Eukaryota</taxon>
        <taxon>Metazoa</taxon>
        <taxon>Ecdysozoa</taxon>
        <taxon>Nematoda</taxon>
        <taxon>Chromadorea</taxon>
        <taxon>Rhabditida</taxon>
        <taxon>Rhabditina</taxon>
        <taxon>Rhabditomorpha</taxon>
        <taxon>Rhabditoidea</taxon>
        <taxon>Rhabditidae</taxon>
        <taxon>Peloderinae</taxon>
        <taxon>Caenorhabditis</taxon>
    </lineage>
</organism>
<dbReference type="AlphaFoldDB" id="A0A9P1IV34"/>
<feature type="chain" id="PRO_5040154919" description="C-type lectin domain-containing protein" evidence="1">
    <location>
        <begin position="20"/>
        <end position="289"/>
    </location>
</feature>
<proteinExistence type="predicted"/>
<evidence type="ECO:0008006" key="4">
    <source>
        <dbReference type="Google" id="ProtNLM"/>
    </source>
</evidence>
<keyword evidence="3" id="KW-1185">Reference proteome</keyword>